<evidence type="ECO:0000256" key="1">
    <source>
        <dbReference type="ARBA" id="ARBA00004442"/>
    </source>
</evidence>
<evidence type="ECO:0008006" key="7">
    <source>
        <dbReference type="Google" id="ProtNLM"/>
    </source>
</evidence>
<sequence>MMRFAVLSLALLLAMPGLTQAQDPGSDPTLPEITPREIEIRGEYRVVFPSLERPTLQELQPRTRVQALPLEGLPAASPIGFRIDALPPLNLDPPEANYEDRSPLAPLLNGMNGSLEVAGGRFTERRAAADVQLPISARTDLRLHGDYEGMNGAQPFDQRDVRTAFETGSGTLDLSYRGTSWRLVSNVDGAYRQYDLYGLQDAPERTVARIGTEHTLRVYDGLPLTWTVGYEGHDLETRAFSFSTQRFHSNLEATVGLSAIDLRIEGAAELAGHLGNAAFSGDSRSGTLHGIVRLVDRPDLQVEGGASIISMTTNLARPGTPSGHTYGAPYALVEWRPDTRWMLYAEQRPSLALHTPIDLAETNPYLSGIPDLGGTAHTLDATAGVQWSAGTAQIDAHAGVTHSPTRRFFAQDNTSLFTLQYLEATTWMLGADATLQALTPWFGTVSLQYTGGSVAEGDGLPLVARTTGEATMGYQFSERQARLQLHLRGQSARDLSSAGTATAPGFVAVGVSGDVQITPNIEITAYVQDIGSNDATEWPGYPQPVARVGGGLRLLW</sequence>
<dbReference type="SUPFAM" id="SSF56935">
    <property type="entry name" value="Porins"/>
    <property type="match status" value="1"/>
</dbReference>
<dbReference type="Gene3D" id="2.40.170.20">
    <property type="entry name" value="TonB-dependent receptor, beta-barrel domain"/>
    <property type="match status" value="1"/>
</dbReference>
<dbReference type="AlphaFoldDB" id="A0A2H3NM69"/>
<organism evidence="5 6">
    <name type="scientific">Longimonas halophila</name>
    <dbReference type="NCBI Taxonomy" id="1469170"/>
    <lineage>
        <taxon>Bacteria</taxon>
        <taxon>Pseudomonadati</taxon>
        <taxon>Rhodothermota</taxon>
        <taxon>Rhodothermia</taxon>
        <taxon>Rhodothermales</taxon>
        <taxon>Salisaetaceae</taxon>
        <taxon>Longimonas</taxon>
    </lineage>
</organism>
<proteinExistence type="predicted"/>
<dbReference type="EMBL" id="PDEP01000006">
    <property type="protein sequence ID" value="PEN07065.1"/>
    <property type="molecule type" value="Genomic_DNA"/>
</dbReference>
<comment type="caution">
    <text evidence="5">The sequence shown here is derived from an EMBL/GenBank/DDBJ whole genome shotgun (WGS) entry which is preliminary data.</text>
</comment>
<gene>
    <name evidence="5" type="ORF">CRI93_07965</name>
</gene>
<reference evidence="5 6" key="1">
    <citation type="submission" date="2017-10" db="EMBL/GenBank/DDBJ databases">
        <title>Draft genome of Longimonas halophila.</title>
        <authorList>
            <person name="Goh K.M."/>
            <person name="Shamsir M.S."/>
            <person name="Lim S.W."/>
        </authorList>
    </citation>
    <scope>NUCLEOTIDE SEQUENCE [LARGE SCALE GENOMIC DNA]</scope>
    <source>
        <strain evidence="5 6">KCTC 42399</strain>
    </source>
</reference>
<keyword evidence="4" id="KW-0732">Signal</keyword>
<evidence type="ECO:0000256" key="3">
    <source>
        <dbReference type="ARBA" id="ARBA00023237"/>
    </source>
</evidence>
<comment type="subcellular location">
    <subcellularLocation>
        <location evidence="1">Cell outer membrane</location>
    </subcellularLocation>
</comment>
<evidence type="ECO:0000313" key="5">
    <source>
        <dbReference type="EMBL" id="PEN07065.1"/>
    </source>
</evidence>
<keyword evidence="3" id="KW-0998">Cell outer membrane</keyword>
<dbReference type="InterPro" id="IPR036942">
    <property type="entry name" value="Beta-barrel_TonB_sf"/>
</dbReference>
<dbReference type="Proteomes" id="UP000221024">
    <property type="component" value="Unassembled WGS sequence"/>
</dbReference>
<feature type="chain" id="PRO_5013796590" description="TonB-dependent receptor-like beta-barrel domain-containing protein" evidence="4">
    <location>
        <begin position="22"/>
        <end position="556"/>
    </location>
</feature>
<keyword evidence="2" id="KW-0472">Membrane</keyword>
<evidence type="ECO:0000256" key="2">
    <source>
        <dbReference type="ARBA" id="ARBA00023136"/>
    </source>
</evidence>
<evidence type="ECO:0000313" key="6">
    <source>
        <dbReference type="Proteomes" id="UP000221024"/>
    </source>
</evidence>
<feature type="signal peptide" evidence="4">
    <location>
        <begin position="1"/>
        <end position="21"/>
    </location>
</feature>
<keyword evidence="6" id="KW-1185">Reference proteome</keyword>
<evidence type="ECO:0000256" key="4">
    <source>
        <dbReference type="SAM" id="SignalP"/>
    </source>
</evidence>
<protein>
    <recommendedName>
        <fullName evidence="7">TonB-dependent receptor-like beta-barrel domain-containing protein</fullName>
    </recommendedName>
</protein>
<dbReference type="GO" id="GO:0009279">
    <property type="term" value="C:cell outer membrane"/>
    <property type="evidence" value="ECO:0007669"/>
    <property type="project" value="UniProtKB-SubCell"/>
</dbReference>
<accession>A0A2H3NM69</accession>
<name>A0A2H3NM69_9BACT</name>